<proteinExistence type="predicted"/>
<protein>
    <recommendedName>
        <fullName evidence="1">VOC domain-containing protein</fullName>
    </recommendedName>
</protein>
<accession>A0A917AJL6</accession>
<feature type="domain" description="VOC" evidence="1">
    <location>
        <begin position="2"/>
        <end position="116"/>
    </location>
</feature>
<dbReference type="InterPro" id="IPR004360">
    <property type="entry name" value="Glyas_Fos-R_dOase_dom"/>
</dbReference>
<dbReference type="Pfam" id="PF18711">
    <property type="entry name" value="TxDE"/>
    <property type="match status" value="1"/>
</dbReference>
<dbReference type="InterPro" id="IPR037523">
    <property type="entry name" value="VOC_core"/>
</dbReference>
<dbReference type="SUPFAM" id="SSF54593">
    <property type="entry name" value="Glyoxalase/Bleomycin resistance protein/Dihydroxybiphenyl dioxygenase"/>
    <property type="match status" value="1"/>
</dbReference>
<organism evidence="2 3">
    <name type="scientific">Priestia taiwanensis</name>
    <dbReference type="NCBI Taxonomy" id="1347902"/>
    <lineage>
        <taxon>Bacteria</taxon>
        <taxon>Bacillati</taxon>
        <taxon>Bacillota</taxon>
        <taxon>Bacilli</taxon>
        <taxon>Bacillales</taxon>
        <taxon>Bacillaceae</taxon>
        <taxon>Priestia</taxon>
    </lineage>
</organism>
<keyword evidence="3" id="KW-1185">Reference proteome</keyword>
<comment type="caution">
    <text evidence="2">The sequence shown here is derived from an EMBL/GenBank/DDBJ whole genome shotgun (WGS) entry which is preliminary data.</text>
</comment>
<dbReference type="Pfam" id="PF00903">
    <property type="entry name" value="Glyoxalase"/>
    <property type="match status" value="1"/>
</dbReference>
<dbReference type="InterPro" id="IPR040553">
    <property type="entry name" value="TxDE"/>
</dbReference>
<dbReference type="InterPro" id="IPR029068">
    <property type="entry name" value="Glyas_Bleomycin-R_OHBP_Dase"/>
</dbReference>
<dbReference type="RefSeq" id="WP_188386895.1">
    <property type="nucleotide sequence ID" value="NZ_BMFK01000001.1"/>
</dbReference>
<name>A0A917AJL6_9BACI</name>
<dbReference type="Gene3D" id="3.10.180.10">
    <property type="entry name" value="2,3-Dihydroxybiphenyl 1,2-Dioxygenase, domain 1"/>
    <property type="match status" value="1"/>
</dbReference>
<dbReference type="PROSITE" id="PS51819">
    <property type="entry name" value="VOC"/>
    <property type="match status" value="1"/>
</dbReference>
<dbReference type="EMBL" id="BMFK01000001">
    <property type="protein sequence ID" value="GGE57875.1"/>
    <property type="molecule type" value="Genomic_DNA"/>
</dbReference>
<evidence type="ECO:0000313" key="2">
    <source>
        <dbReference type="EMBL" id="GGE57875.1"/>
    </source>
</evidence>
<evidence type="ECO:0000313" key="3">
    <source>
        <dbReference type="Proteomes" id="UP000605259"/>
    </source>
</evidence>
<reference evidence="2" key="1">
    <citation type="journal article" date="2014" name="Int. J. Syst. Evol. Microbiol.">
        <title>Complete genome sequence of Corynebacterium casei LMG S-19264T (=DSM 44701T), isolated from a smear-ripened cheese.</title>
        <authorList>
            <consortium name="US DOE Joint Genome Institute (JGI-PGF)"/>
            <person name="Walter F."/>
            <person name="Albersmeier A."/>
            <person name="Kalinowski J."/>
            <person name="Ruckert C."/>
        </authorList>
    </citation>
    <scope>NUCLEOTIDE SEQUENCE</scope>
    <source>
        <strain evidence="2">CGMCC 1.12698</strain>
    </source>
</reference>
<dbReference type="Proteomes" id="UP000605259">
    <property type="component" value="Unassembled WGS sequence"/>
</dbReference>
<evidence type="ECO:0000259" key="1">
    <source>
        <dbReference type="PROSITE" id="PS51819"/>
    </source>
</evidence>
<sequence length="215" mass="24543">MKIEKAQLLISKFEETVAFYQDVLQFSLLSKNEDSASFQIGESVLEFIKDKEENHYYYHFAFNIHQNLFKEAKQWLLDRVGLLQEDGMDEINFTDSKANSCYFEDPAGNIVEYIARRETSSSSLDTVFSSQNVLCISEMSVTTNTVAEHAREMKGKGMYVRERVDEAELNFVGEYKDGTFILLGPVGRRWLFSSKEAIASPVTIVTDQGIIRNVA</sequence>
<gene>
    <name evidence="2" type="ORF">GCM10007140_05320</name>
</gene>
<dbReference type="AlphaFoldDB" id="A0A917AJL6"/>
<reference evidence="2" key="2">
    <citation type="submission" date="2020-09" db="EMBL/GenBank/DDBJ databases">
        <authorList>
            <person name="Sun Q."/>
            <person name="Zhou Y."/>
        </authorList>
    </citation>
    <scope>NUCLEOTIDE SEQUENCE</scope>
    <source>
        <strain evidence="2">CGMCC 1.12698</strain>
    </source>
</reference>